<dbReference type="AlphaFoldDB" id="C7NBU8"/>
<accession>C7NBU8</accession>
<dbReference type="Proteomes" id="UP000001910">
    <property type="component" value="Chromosome"/>
</dbReference>
<dbReference type="eggNOG" id="COG0790">
    <property type="taxonomic scope" value="Bacteria"/>
</dbReference>
<dbReference type="InterPro" id="IPR019734">
    <property type="entry name" value="TPR_rpt"/>
</dbReference>
<sequence>MKKKLILLLLIANLGLGVQSFAITQDELNAQVDEAALNRDIRKLLSLAGKYPNDKILLITIGWFYANEGNSSEAKKWYLKAIESGSSLAYFYLGRAYVESEEYKKGLDCLLEYNKILKEILIENPYYMDYVPEYYYWTAEAYYGLGDYKNAKNWYLLAIDYIKQDNYFFGHPEQGLGIVSRDEKNYKEAEKWFLASIRKGFLRSYYSLSLLYEEINDIEALKKSVREGIVKARNAGNIELVKDLEKRLREAAK</sequence>
<dbReference type="KEGG" id="lba:Lebu_1762"/>
<evidence type="ECO:0008006" key="4">
    <source>
        <dbReference type="Google" id="ProtNLM"/>
    </source>
</evidence>
<feature type="signal peptide" evidence="1">
    <location>
        <begin position="1"/>
        <end position="22"/>
    </location>
</feature>
<proteinExistence type="predicted"/>
<evidence type="ECO:0000313" key="2">
    <source>
        <dbReference type="EMBL" id="ACV39629.1"/>
    </source>
</evidence>
<gene>
    <name evidence="2" type="ordered locus">Lebu_1762</name>
</gene>
<keyword evidence="3" id="KW-1185">Reference proteome</keyword>
<dbReference type="Gene3D" id="1.25.40.10">
    <property type="entry name" value="Tetratricopeptide repeat domain"/>
    <property type="match status" value="1"/>
</dbReference>
<keyword evidence="1" id="KW-0732">Signal</keyword>
<evidence type="ECO:0000256" key="1">
    <source>
        <dbReference type="SAM" id="SignalP"/>
    </source>
</evidence>
<dbReference type="RefSeq" id="WP_015769968.1">
    <property type="nucleotide sequence ID" value="NC_013192.1"/>
</dbReference>
<organism evidence="2 3">
    <name type="scientific">Leptotrichia buccalis (strain ATCC 14201 / DSM 1135 / JCM 12969 / NCTC 10249 / C-1013-b)</name>
    <dbReference type="NCBI Taxonomy" id="523794"/>
    <lineage>
        <taxon>Bacteria</taxon>
        <taxon>Fusobacteriati</taxon>
        <taxon>Fusobacteriota</taxon>
        <taxon>Fusobacteriia</taxon>
        <taxon>Fusobacteriales</taxon>
        <taxon>Leptotrichiaceae</taxon>
        <taxon>Leptotrichia</taxon>
    </lineage>
</organism>
<feature type="chain" id="PRO_5002981022" description="Sel1 repeat family protein" evidence="1">
    <location>
        <begin position="23"/>
        <end position="253"/>
    </location>
</feature>
<dbReference type="HOGENOM" id="CLU_1068722_0_0_0"/>
<name>C7NBU8_LEPBD</name>
<dbReference type="Pfam" id="PF13181">
    <property type="entry name" value="TPR_8"/>
    <property type="match status" value="2"/>
</dbReference>
<dbReference type="OrthoDB" id="81888at2"/>
<evidence type="ECO:0000313" key="3">
    <source>
        <dbReference type="Proteomes" id="UP000001910"/>
    </source>
</evidence>
<dbReference type="SUPFAM" id="SSF48452">
    <property type="entry name" value="TPR-like"/>
    <property type="match status" value="1"/>
</dbReference>
<dbReference type="InterPro" id="IPR011990">
    <property type="entry name" value="TPR-like_helical_dom_sf"/>
</dbReference>
<dbReference type="EMBL" id="CP001685">
    <property type="protein sequence ID" value="ACV39629.1"/>
    <property type="molecule type" value="Genomic_DNA"/>
</dbReference>
<reference evidence="2 3" key="1">
    <citation type="journal article" date="2009" name="Stand. Genomic Sci.">
        <title>Complete genome sequence of Leptotrichia buccalis type strain (C-1013-b).</title>
        <authorList>
            <person name="Ivanova N."/>
            <person name="Gronow S."/>
            <person name="Lapidus A."/>
            <person name="Copeland A."/>
            <person name="Glavina Del Rio T."/>
            <person name="Nolan M."/>
            <person name="Lucas S."/>
            <person name="Chen F."/>
            <person name="Tice H."/>
            <person name="Cheng J.F."/>
            <person name="Saunders E."/>
            <person name="Bruce D."/>
            <person name="Goodwin L."/>
            <person name="Brettin T."/>
            <person name="Detter J.C."/>
            <person name="Han C."/>
            <person name="Pitluck S."/>
            <person name="Mikhailova N."/>
            <person name="Pati A."/>
            <person name="Mavrommatis K."/>
            <person name="Chen A."/>
            <person name="Palaniappan K."/>
            <person name="Land M."/>
            <person name="Hauser L."/>
            <person name="Chang Y.J."/>
            <person name="Jeffries C.D."/>
            <person name="Chain P."/>
            <person name="Rohde C."/>
            <person name="Goker M."/>
            <person name="Bristow J."/>
            <person name="Eisen J.A."/>
            <person name="Markowitz V."/>
            <person name="Hugenholtz P."/>
            <person name="Kyrpides N.C."/>
            <person name="Klenk H.P."/>
        </authorList>
    </citation>
    <scope>NUCLEOTIDE SEQUENCE [LARGE SCALE GENOMIC DNA]</scope>
    <source>
        <strain evidence="3">ATCC 14201 / DSM 1135 / JCM 12969 / NCTC 10249 / C-1013-b</strain>
    </source>
</reference>
<protein>
    <recommendedName>
        <fullName evidence="4">Sel1 repeat family protein</fullName>
    </recommendedName>
</protein>
<dbReference type="STRING" id="523794.Lebu_1762"/>